<dbReference type="AlphaFoldDB" id="A0AAE9WEZ2"/>
<dbReference type="KEGG" id="som:SOMG_03160"/>
<evidence type="ECO:0000313" key="2">
    <source>
        <dbReference type="Proteomes" id="UP001212411"/>
    </source>
</evidence>
<evidence type="ECO:0000313" key="1">
    <source>
        <dbReference type="EMBL" id="WBW74409.1"/>
    </source>
</evidence>
<dbReference type="EMBL" id="CP115612">
    <property type="protein sequence ID" value="WBW74409.1"/>
    <property type="molecule type" value="Genomic_DNA"/>
</dbReference>
<accession>A0AAE9WEZ2</accession>
<dbReference type="RefSeq" id="XP_056038652.1">
    <property type="nucleotide sequence ID" value="XM_056181951.1"/>
</dbReference>
<name>A0AAE9WEZ2_9SCHI</name>
<protein>
    <submittedName>
        <fullName evidence="1">Uncharacterized protein</fullName>
    </submittedName>
</protein>
<keyword evidence="2" id="KW-1185">Reference proteome</keyword>
<dbReference type="Proteomes" id="UP001212411">
    <property type="component" value="Chromosome 2"/>
</dbReference>
<organism evidence="1 2">
    <name type="scientific">Schizosaccharomyces osmophilus</name>
    <dbReference type="NCBI Taxonomy" id="2545709"/>
    <lineage>
        <taxon>Eukaryota</taxon>
        <taxon>Fungi</taxon>
        <taxon>Dikarya</taxon>
        <taxon>Ascomycota</taxon>
        <taxon>Taphrinomycotina</taxon>
        <taxon>Schizosaccharomycetes</taxon>
        <taxon>Schizosaccharomycetales</taxon>
        <taxon>Schizosaccharomycetaceae</taxon>
        <taxon>Schizosaccharomyces</taxon>
    </lineage>
</organism>
<reference evidence="1 2" key="1">
    <citation type="journal article" date="2023" name="G3 (Bethesda)">
        <title>A high-quality reference genome for the fission yeast Schizosaccharomyces osmophilus.</title>
        <authorList>
            <person name="Jia G.S."/>
            <person name="Zhang W.C."/>
            <person name="Liang Y."/>
            <person name="Liu X.H."/>
            <person name="Rhind N."/>
            <person name="Pidoux A."/>
            <person name="Brysch-Herzberg M."/>
            <person name="Du L.L."/>
        </authorList>
    </citation>
    <scope>NUCLEOTIDE SEQUENCE [LARGE SCALE GENOMIC DNA]</scope>
    <source>
        <strain evidence="1 2">CBS 15793</strain>
    </source>
</reference>
<dbReference type="GeneID" id="80876640"/>
<sequence>METIFNPVISQREWASSSSRKSCAVGIRLGSTTKEEFGSLLSRWYFIDDLFHSNGFQIHLLPIVAFQKLRCTGEGLSVYKLTL</sequence>
<proteinExistence type="predicted"/>
<gene>
    <name evidence="1" type="ORF">SOMG_03160</name>
</gene>